<comment type="caution">
    <text evidence="2">The sequence shown here is derived from an EMBL/GenBank/DDBJ whole genome shotgun (WGS) entry which is preliminary data.</text>
</comment>
<feature type="compositionally biased region" description="Polar residues" evidence="1">
    <location>
        <begin position="484"/>
        <end position="495"/>
    </location>
</feature>
<keyword evidence="3" id="KW-1185">Reference proteome</keyword>
<reference evidence="2 3" key="1">
    <citation type="submission" date="2020-05" db="EMBL/GenBank/DDBJ databases">
        <title>Identification and distribution of gene clusters putatively required for synthesis of sphingolipid metabolism inhibitors in phylogenetically diverse species of the filamentous fungus Fusarium.</title>
        <authorList>
            <person name="Kim H.-S."/>
            <person name="Busman M."/>
            <person name="Brown D.W."/>
            <person name="Divon H."/>
            <person name="Uhlig S."/>
            <person name="Proctor R.H."/>
        </authorList>
    </citation>
    <scope>NUCLEOTIDE SEQUENCE [LARGE SCALE GENOMIC DNA]</scope>
    <source>
        <strain evidence="2 3">NRRL 66333</strain>
    </source>
</reference>
<protein>
    <submittedName>
        <fullName evidence="2">Uncharacterized protein</fullName>
    </submittedName>
</protein>
<sequence length="600" mass="67305">MDESHPPLGESSQGGELPVTPQNQRAKAEVGDGSQSLPINLVNDSVPTHNRPQEPPIRRGRGRPRGSKNKKTIAAENAARRPQTRFPSPPQALGDEKDSHQSWMGDEYVPSNYGDPPYRPTNTSQIGSEDALISPDTHESQAVAEFIKSYRNSVNLTREKNRQSVPISRERMKEEDQYELAKLIDSHTWSQTQENELDASWESGLVKAAIQRLPDRGTYLSSVFETSFHLCNMDPLSLLSMYHDFEFDNSGNDSFMHDNGEGFSAKEARILSHLGCGDLSVSPVLECFRLHQERSKAAGFIKTPHAKLLALVADHAGLRAAPTSTDVMLVRTGDLDVLISALDRLNDWGLSISCDVHHLQYCASQISISYPSGLEELLEEYKWVWMKLERSKLCNAAVNLPAIQSDTLYRQTDGQGVPSNNKFLPNNAVLVDYPKNPQNVGHFKIESPPIRRSFDPDAGDLTRTMADHRDQLNPFQAFLTNQPNRAQSTLPNPFITQPDPDPAQEPRMGGSEDGEIISTELSDEEMMEEQLEHDPDIPQAAGGHPRKRDQARYQVRKRKFETKKQFQRRRAYYGQSYSSASQRQGGNKWGARSGSGYERR</sequence>
<accession>A0A8H5Q1H9</accession>
<dbReference type="OrthoDB" id="5105828at2759"/>
<dbReference type="EMBL" id="JAAOAV010000060">
    <property type="protein sequence ID" value="KAF5606524.1"/>
    <property type="molecule type" value="Genomic_DNA"/>
</dbReference>
<feature type="compositionally biased region" description="Low complexity" evidence="1">
    <location>
        <begin position="572"/>
        <end position="586"/>
    </location>
</feature>
<evidence type="ECO:0000313" key="3">
    <source>
        <dbReference type="Proteomes" id="UP000547976"/>
    </source>
</evidence>
<dbReference type="Proteomes" id="UP000547976">
    <property type="component" value="Unassembled WGS sequence"/>
</dbReference>
<feature type="compositionally biased region" description="Basic residues" evidence="1">
    <location>
        <begin position="544"/>
        <end position="571"/>
    </location>
</feature>
<dbReference type="AlphaFoldDB" id="A0A8H5Q1H9"/>
<feature type="region of interest" description="Disordered" evidence="1">
    <location>
        <begin position="1"/>
        <end position="116"/>
    </location>
</feature>
<gene>
    <name evidence="2" type="ORF">FSUBG_5921</name>
</gene>
<evidence type="ECO:0000256" key="1">
    <source>
        <dbReference type="SAM" id="MobiDB-lite"/>
    </source>
</evidence>
<name>A0A8H5Q1H9_GIBSU</name>
<feature type="region of interest" description="Disordered" evidence="1">
    <location>
        <begin position="484"/>
        <end position="600"/>
    </location>
</feature>
<feature type="compositionally biased region" description="Polar residues" evidence="1">
    <location>
        <begin position="10"/>
        <end position="25"/>
    </location>
</feature>
<organism evidence="2 3">
    <name type="scientific">Gibberella subglutinans</name>
    <name type="common">Fusarium subglutinans</name>
    <dbReference type="NCBI Taxonomy" id="42677"/>
    <lineage>
        <taxon>Eukaryota</taxon>
        <taxon>Fungi</taxon>
        <taxon>Dikarya</taxon>
        <taxon>Ascomycota</taxon>
        <taxon>Pezizomycotina</taxon>
        <taxon>Sordariomycetes</taxon>
        <taxon>Hypocreomycetidae</taxon>
        <taxon>Hypocreales</taxon>
        <taxon>Nectriaceae</taxon>
        <taxon>Fusarium</taxon>
        <taxon>Fusarium fujikuroi species complex</taxon>
    </lineage>
</organism>
<proteinExistence type="predicted"/>
<dbReference type="GeneID" id="59318788"/>
<feature type="compositionally biased region" description="Basic residues" evidence="1">
    <location>
        <begin position="58"/>
        <end position="71"/>
    </location>
</feature>
<evidence type="ECO:0000313" key="2">
    <source>
        <dbReference type="EMBL" id="KAF5606524.1"/>
    </source>
</evidence>
<dbReference type="RefSeq" id="XP_036538494.1">
    <property type="nucleotide sequence ID" value="XM_036684070.1"/>
</dbReference>
<feature type="compositionally biased region" description="Polar residues" evidence="1">
    <location>
        <begin position="33"/>
        <end position="50"/>
    </location>
</feature>